<dbReference type="PANTHER" id="PTHR46855">
    <property type="entry name" value="OSJNBB0038F03.10 PROTEIN"/>
    <property type="match status" value="1"/>
</dbReference>
<comment type="caution">
    <text evidence="1">The sequence shown here is derived from an EMBL/GenBank/DDBJ whole genome shotgun (WGS) entry which is preliminary data.</text>
</comment>
<dbReference type="Proteomes" id="UP001457282">
    <property type="component" value="Unassembled WGS sequence"/>
</dbReference>
<name>A0AAW1WXK9_RUBAR</name>
<dbReference type="EMBL" id="JBEDUW010000005">
    <property type="protein sequence ID" value="KAK9929495.1"/>
    <property type="molecule type" value="Genomic_DNA"/>
</dbReference>
<proteinExistence type="predicted"/>
<dbReference type="PANTHER" id="PTHR46855:SF21">
    <property type="entry name" value="GATA ZINC FINGER PROTEIN"/>
    <property type="match status" value="1"/>
</dbReference>
<keyword evidence="2" id="KW-1185">Reference proteome</keyword>
<dbReference type="AlphaFoldDB" id="A0AAW1WXK9"/>
<protein>
    <submittedName>
        <fullName evidence="1">Uncharacterized protein</fullName>
    </submittedName>
</protein>
<dbReference type="InterPro" id="IPR044589">
    <property type="entry name" value="GATA26/27"/>
</dbReference>
<evidence type="ECO:0000313" key="1">
    <source>
        <dbReference type="EMBL" id="KAK9929495.1"/>
    </source>
</evidence>
<sequence length="116" mass="12571">MDHQRSRYCAMHVDLGGVGIGKSGIPSKKRSGVTNRSSLSTVKSLEKELNHILKYDEEFSNIGFDEDDVLIYNENSNRMVSGNEIGLGVVPLKSEPVTARAVKTEETSAPSSGTSN</sequence>
<accession>A0AAW1WXK9</accession>
<organism evidence="1 2">
    <name type="scientific">Rubus argutus</name>
    <name type="common">Southern blackberry</name>
    <dbReference type="NCBI Taxonomy" id="59490"/>
    <lineage>
        <taxon>Eukaryota</taxon>
        <taxon>Viridiplantae</taxon>
        <taxon>Streptophyta</taxon>
        <taxon>Embryophyta</taxon>
        <taxon>Tracheophyta</taxon>
        <taxon>Spermatophyta</taxon>
        <taxon>Magnoliopsida</taxon>
        <taxon>eudicotyledons</taxon>
        <taxon>Gunneridae</taxon>
        <taxon>Pentapetalae</taxon>
        <taxon>rosids</taxon>
        <taxon>fabids</taxon>
        <taxon>Rosales</taxon>
        <taxon>Rosaceae</taxon>
        <taxon>Rosoideae</taxon>
        <taxon>Rosoideae incertae sedis</taxon>
        <taxon>Rubus</taxon>
    </lineage>
</organism>
<reference evidence="1 2" key="1">
    <citation type="journal article" date="2023" name="G3 (Bethesda)">
        <title>A chromosome-length genome assembly and annotation of blackberry (Rubus argutus, cv. 'Hillquist').</title>
        <authorList>
            <person name="Bruna T."/>
            <person name="Aryal R."/>
            <person name="Dudchenko O."/>
            <person name="Sargent D.J."/>
            <person name="Mead D."/>
            <person name="Buti M."/>
            <person name="Cavallini A."/>
            <person name="Hytonen T."/>
            <person name="Andres J."/>
            <person name="Pham M."/>
            <person name="Weisz D."/>
            <person name="Mascagni F."/>
            <person name="Usai G."/>
            <person name="Natali L."/>
            <person name="Bassil N."/>
            <person name="Fernandez G.E."/>
            <person name="Lomsadze A."/>
            <person name="Armour M."/>
            <person name="Olukolu B."/>
            <person name="Poorten T."/>
            <person name="Britton C."/>
            <person name="Davik J."/>
            <person name="Ashrafi H."/>
            <person name="Aiden E.L."/>
            <person name="Borodovsky M."/>
            <person name="Worthington M."/>
        </authorList>
    </citation>
    <scope>NUCLEOTIDE SEQUENCE [LARGE SCALE GENOMIC DNA]</scope>
    <source>
        <strain evidence="1">PI 553951</strain>
    </source>
</reference>
<evidence type="ECO:0000313" key="2">
    <source>
        <dbReference type="Proteomes" id="UP001457282"/>
    </source>
</evidence>
<gene>
    <name evidence="1" type="ORF">M0R45_026591</name>
</gene>